<feature type="domain" description="TonB-dependent receptor-like beta-barrel" evidence="15">
    <location>
        <begin position="304"/>
        <end position="774"/>
    </location>
</feature>
<evidence type="ECO:0000256" key="8">
    <source>
        <dbReference type="ARBA" id="ARBA00023065"/>
    </source>
</evidence>
<keyword evidence="6 14" id="KW-0732">Signal</keyword>
<dbReference type="Pfam" id="PF13715">
    <property type="entry name" value="CarbopepD_reg_2"/>
    <property type="match status" value="1"/>
</dbReference>
<feature type="chain" id="PRO_5039888529" evidence="14">
    <location>
        <begin position="20"/>
        <end position="816"/>
    </location>
</feature>
<sequence length="816" mass="91141">MKRILLFAFLFIVSAALHAQHELRGKVRNEQGEALPDAFVRLGQKHAVTKADGTFAIGGLSSGTFQLAVSFLGYETWKGEVELRGDKELDIVMKESSFMAGEVVISGIRARKDDPVAFTELTAEELEKSNFGRDLPYLISMTPGLVVSSDAGGGVGYTSMRLRGSDITRINVTVNGIPLNDAESQGVFWVNMPDFASSVSHIQVQRGVGTSTNGAASFGGSINISTIDGPSEARVVIDNSYGSFNTLKNSVQLSTRIPGSGFAFDARLSNITSDGFVDRGSSELKSYYLSGAWYGNATSVRLVTFSGKEKTYQAWNGVPLVKLKNDSEGIEKLIMLDGWSDEEADNLRGSDSRTFNRYLYSNQTDNYQQDHYQLHFTHAPSALLSLNVSLHYTRGKGYYESYKYNERFSKYNLPLPSELVIDGVSYSRTDLINQKWLDNHFYGATFSGAYEYGKLHLVAGGAINRYDGKHYGEVIWTKINAGVPDNYRWYENDGVKDDLNYYTKVTYTLFGSLGIYTDLQGRHVSYDIEGVHDDMRDLTRTAHYDFFNPKFGINWKIDEDKRIFASVAVSNKEPSRSDFRDADDELVPQPEKLIDYELGFDWMGEMLGFQANGFYMDYKDQLVLTGKINNVGAYIMNNVPESYRTGIELAGFARVAPWLTASANAVFSANKIKDFTEYVDDWDNGGQLANYLGNTNIAFSPSSTIAARLEAQPLKGLSAILDTRYVGEQYIDNSSSRDRMLDSYMISDLVLRYKVPTKSGKNTRVELGFQVGNLFDKSYISNAWVYSFVLDGKREVLDGYFPQAGRNFTGQVVLRF</sequence>
<evidence type="ECO:0000256" key="10">
    <source>
        <dbReference type="ARBA" id="ARBA00023136"/>
    </source>
</evidence>
<dbReference type="SUPFAM" id="SSF49464">
    <property type="entry name" value="Carboxypeptidase regulatory domain-like"/>
    <property type="match status" value="1"/>
</dbReference>
<evidence type="ECO:0000256" key="7">
    <source>
        <dbReference type="ARBA" id="ARBA00023004"/>
    </source>
</evidence>
<gene>
    <name evidence="17" type="ORF">M9189_03740</name>
</gene>
<dbReference type="Gene3D" id="2.170.130.10">
    <property type="entry name" value="TonB-dependent receptor, plug domain"/>
    <property type="match status" value="1"/>
</dbReference>
<dbReference type="RefSeq" id="WP_250724690.1">
    <property type="nucleotide sequence ID" value="NZ_CP098400.1"/>
</dbReference>
<reference evidence="17" key="2">
    <citation type="submission" date="2022-06" db="EMBL/GenBank/DDBJ databases">
        <title>Xiashengella guii gen. nov. sp. nov., a bacterium isolated form anaerobic digestion tank.</title>
        <authorList>
            <person name="Huang H."/>
        </authorList>
    </citation>
    <scope>NUCLEOTIDE SEQUENCE</scope>
    <source>
        <strain evidence="17">Ai-910</strain>
    </source>
</reference>
<evidence type="ECO:0000313" key="17">
    <source>
        <dbReference type="EMBL" id="URW80462.1"/>
    </source>
</evidence>
<dbReference type="Gene3D" id="2.40.170.20">
    <property type="entry name" value="TonB-dependent receptor, beta-barrel domain"/>
    <property type="match status" value="1"/>
</dbReference>
<dbReference type="InterPro" id="IPR037066">
    <property type="entry name" value="Plug_dom_sf"/>
</dbReference>
<evidence type="ECO:0000256" key="3">
    <source>
        <dbReference type="ARBA" id="ARBA00022452"/>
    </source>
</evidence>
<evidence type="ECO:0000256" key="1">
    <source>
        <dbReference type="ARBA" id="ARBA00004571"/>
    </source>
</evidence>
<organism evidence="17 18">
    <name type="scientific">Xiashengella succiniciproducens</name>
    <dbReference type="NCBI Taxonomy" id="2949635"/>
    <lineage>
        <taxon>Bacteria</taxon>
        <taxon>Pseudomonadati</taxon>
        <taxon>Bacteroidota</taxon>
        <taxon>Bacteroidia</taxon>
        <taxon>Marinilabiliales</taxon>
        <taxon>Marinilabiliaceae</taxon>
        <taxon>Xiashengella</taxon>
    </lineage>
</organism>
<dbReference type="Pfam" id="PF00593">
    <property type="entry name" value="TonB_dep_Rec_b-barrel"/>
    <property type="match status" value="1"/>
</dbReference>
<keyword evidence="10 12" id="KW-0472">Membrane</keyword>
<dbReference type="InterPro" id="IPR000531">
    <property type="entry name" value="Beta-barrel_TonB"/>
</dbReference>
<evidence type="ECO:0000256" key="2">
    <source>
        <dbReference type="ARBA" id="ARBA00022448"/>
    </source>
</evidence>
<accession>A0A9J6ZS74</accession>
<protein>
    <submittedName>
        <fullName evidence="17">TonB-dependent receptor</fullName>
    </submittedName>
</protein>
<dbReference type="SUPFAM" id="SSF56935">
    <property type="entry name" value="Porins"/>
    <property type="match status" value="1"/>
</dbReference>
<keyword evidence="11 12" id="KW-0998">Cell outer membrane</keyword>
<dbReference type="InterPro" id="IPR012910">
    <property type="entry name" value="Plug_dom"/>
</dbReference>
<keyword evidence="18" id="KW-1185">Reference proteome</keyword>
<dbReference type="Pfam" id="PF07715">
    <property type="entry name" value="Plug"/>
    <property type="match status" value="1"/>
</dbReference>
<keyword evidence="2 12" id="KW-0813">Transport</keyword>
<dbReference type="PANTHER" id="PTHR32552:SF68">
    <property type="entry name" value="FERRICHROME OUTER MEMBRANE TRANSPORTER_PHAGE RECEPTOR"/>
    <property type="match status" value="1"/>
</dbReference>
<evidence type="ECO:0000259" key="15">
    <source>
        <dbReference type="Pfam" id="PF00593"/>
    </source>
</evidence>
<evidence type="ECO:0000256" key="12">
    <source>
        <dbReference type="PROSITE-ProRule" id="PRU01360"/>
    </source>
</evidence>
<dbReference type="GO" id="GO:0015344">
    <property type="term" value="F:siderophore uptake transmembrane transporter activity"/>
    <property type="evidence" value="ECO:0007669"/>
    <property type="project" value="TreeGrafter"/>
</dbReference>
<reference evidence="17" key="1">
    <citation type="submission" date="2022-05" db="EMBL/GenBank/DDBJ databases">
        <authorList>
            <person name="Sun X."/>
        </authorList>
    </citation>
    <scope>NUCLEOTIDE SEQUENCE</scope>
    <source>
        <strain evidence="17">Ai-910</strain>
    </source>
</reference>
<dbReference type="Gene3D" id="2.60.40.1120">
    <property type="entry name" value="Carboxypeptidase-like, regulatory domain"/>
    <property type="match status" value="1"/>
</dbReference>
<evidence type="ECO:0000256" key="6">
    <source>
        <dbReference type="ARBA" id="ARBA00022729"/>
    </source>
</evidence>
<evidence type="ECO:0000256" key="14">
    <source>
        <dbReference type="SAM" id="SignalP"/>
    </source>
</evidence>
<dbReference type="InterPro" id="IPR039426">
    <property type="entry name" value="TonB-dep_rcpt-like"/>
</dbReference>
<evidence type="ECO:0000256" key="4">
    <source>
        <dbReference type="ARBA" id="ARBA00022496"/>
    </source>
</evidence>
<evidence type="ECO:0000256" key="5">
    <source>
        <dbReference type="ARBA" id="ARBA00022692"/>
    </source>
</evidence>
<feature type="domain" description="TonB-dependent receptor plug" evidence="16">
    <location>
        <begin position="112"/>
        <end position="220"/>
    </location>
</feature>
<keyword evidence="3 12" id="KW-1134">Transmembrane beta strand</keyword>
<dbReference type="InterPro" id="IPR036942">
    <property type="entry name" value="Beta-barrel_TonB_sf"/>
</dbReference>
<keyword evidence="4" id="KW-0410">Iron transport</keyword>
<dbReference type="Proteomes" id="UP001056426">
    <property type="component" value="Chromosome"/>
</dbReference>
<keyword evidence="5 12" id="KW-0812">Transmembrane</keyword>
<evidence type="ECO:0000313" key="18">
    <source>
        <dbReference type="Proteomes" id="UP001056426"/>
    </source>
</evidence>
<evidence type="ECO:0000259" key="16">
    <source>
        <dbReference type="Pfam" id="PF07715"/>
    </source>
</evidence>
<keyword evidence="9 13" id="KW-0798">TonB box</keyword>
<name>A0A9J6ZS74_9BACT</name>
<keyword evidence="8" id="KW-0406">Ion transport</keyword>
<dbReference type="KEGG" id="alkq:M9189_03740"/>
<evidence type="ECO:0000256" key="9">
    <source>
        <dbReference type="ARBA" id="ARBA00023077"/>
    </source>
</evidence>
<feature type="signal peptide" evidence="14">
    <location>
        <begin position="1"/>
        <end position="19"/>
    </location>
</feature>
<dbReference type="GO" id="GO:0009279">
    <property type="term" value="C:cell outer membrane"/>
    <property type="evidence" value="ECO:0007669"/>
    <property type="project" value="UniProtKB-SubCell"/>
</dbReference>
<dbReference type="InterPro" id="IPR008969">
    <property type="entry name" value="CarboxyPept-like_regulatory"/>
</dbReference>
<dbReference type="PROSITE" id="PS52016">
    <property type="entry name" value="TONB_DEPENDENT_REC_3"/>
    <property type="match status" value="1"/>
</dbReference>
<keyword evidence="7" id="KW-0408">Iron</keyword>
<comment type="similarity">
    <text evidence="12 13">Belongs to the TonB-dependent receptor family.</text>
</comment>
<keyword evidence="17" id="KW-0675">Receptor</keyword>
<dbReference type="PANTHER" id="PTHR32552">
    <property type="entry name" value="FERRICHROME IRON RECEPTOR-RELATED"/>
    <property type="match status" value="1"/>
</dbReference>
<dbReference type="EMBL" id="CP098400">
    <property type="protein sequence ID" value="URW80462.1"/>
    <property type="molecule type" value="Genomic_DNA"/>
</dbReference>
<dbReference type="AlphaFoldDB" id="A0A9J6ZS74"/>
<proteinExistence type="inferred from homology"/>
<comment type="subcellular location">
    <subcellularLocation>
        <location evidence="1 12">Cell outer membrane</location>
        <topology evidence="1 12">Multi-pass membrane protein</topology>
    </subcellularLocation>
</comment>
<evidence type="ECO:0000256" key="11">
    <source>
        <dbReference type="ARBA" id="ARBA00023237"/>
    </source>
</evidence>
<evidence type="ECO:0000256" key="13">
    <source>
        <dbReference type="RuleBase" id="RU003357"/>
    </source>
</evidence>